<evidence type="ECO:0000256" key="6">
    <source>
        <dbReference type="SAM" id="Phobius"/>
    </source>
</evidence>
<dbReference type="PANTHER" id="PTHR23112">
    <property type="entry name" value="G PROTEIN-COUPLED RECEPTOR 157-RELATED"/>
    <property type="match status" value="1"/>
</dbReference>
<dbReference type="PANTHER" id="PTHR23112:SF0">
    <property type="entry name" value="TRANSMEMBRANE PROTEIN 116"/>
    <property type="match status" value="1"/>
</dbReference>
<sequence length="852" mass="93595">MFYLSLLVLYSVTALAVGEGNCSINNSCPDASGRPQFCNFDFGEEEGGFCEPCVDHPGACSSLGLQDAGTQNCADVCAIPKDCSDSDPCNTEYGEYFCNYDYGDEGGFCEYCGGLQFIDDCNDLGLPDRGAESCISSCDLRVLCSVSEPCPEGTYCDHAFGDTGYCEGCGDHVHECSNLDQPLAVDDCARSCNLDCFDTFSSEFTVSGTYFLSEGFDGSPPISASGPLVDCRDNGGERKACAPHFNATGGVCLIENVGKEYFWKKLLSCEQSGGVAAIIYNYENEIFRGTLITDSNPDGSNIPAVMISLEDGMELLENSIGETASISIIDDGVQCYTECSKSLPSIPCSDSSFCFYYNREDHGWCEKPDDGFCSTSHPCPASSFCNFDYGDQGFCEPCEGYDDVCYFSGLPLPGARDCAEICESSVITPQCKFCPKDLSLESLGTAKDSDSACEFCPSGLKEEFYDRQVGLFEGINCFLVDEFFRNYQIAESDENCQLAQVMNYKCECDGPGYAGANTKAKRAALAWLPRIMAIMSLVGSAYIILDVMYLNKRRRKKLFGQLMVTLSTFDLFGSTAYALTTIPLPKEDFIYGSHGNEATCKAQGFFIQVGTISAYLNVSLSVYYFCTINLAWTESKMMKVRPWLFACPIIIGFALAFAGIPFYGNAILWCNNSADYWPDIPVAIAIFLVTVIMSNVCWHVHKQEKASKRWRQRGDAPQNSLTTKVFWQSFWYLMAFYMTWPPYLALQYLWASGRAYSMYGFILYAGTVVPLQGFWNFFVYVRPRTNFSAAKFVSSLMASSLPTRFSSLRKSNATTLHTSNVKSGSSENPGTAINTGVIVSNNNGGDDFGDNK</sequence>
<dbReference type="InterPro" id="IPR003137">
    <property type="entry name" value="PA_domain"/>
</dbReference>
<evidence type="ECO:0000256" key="3">
    <source>
        <dbReference type="ARBA" id="ARBA00022989"/>
    </source>
</evidence>
<evidence type="ECO:0000256" key="2">
    <source>
        <dbReference type="ARBA" id="ARBA00022692"/>
    </source>
</evidence>
<feature type="signal peptide" evidence="7">
    <location>
        <begin position="1"/>
        <end position="18"/>
    </location>
</feature>
<feature type="transmembrane region" description="Helical" evidence="6">
    <location>
        <begin position="760"/>
        <end position="781"/>
    </location>
</feature>
<feature type="transmembrane region" description="Helical" evidence="6">
    <location>
        <begin position="605"/>
        <end position="631"/>
    </location>
</feature>
<gene>
    <name evidence="9" type="ORF">DBRI00130_LOCUS23354</name>
    <name evidence="10" type="ORF">DBRI00130_LOCUS23358</name>
</gene>
<dbReference type="GO" id="GO:0005886">
    <property type="term" value="C:plasma membrane"/>
    <property type="evidence" value="ECO:0007669"/>
    <property type="project" value="TreeGrafter"/>
</dbReference>
<evidence type="ECO:0000256" key="1">
    <source>
        <dbReference type="ARBA" id="ARBA00004141"/>
    </source>
</evidence>
<evidence type="ECO:0000256" key="4">
    <source>
        <dbReference type="ARBA" id="ARBA00023136"/>
    </source>
</evidence>
<evidence type="ECO:0000313" key="9">
    <source>
        <dbReference type="EMBL" id="CAE4623300.1"/>
    </source>
</evidence>
<dbReference type="CDD" id="cd00637">
    <property type="entry name" value="7tm_classA_rhodopsin-like"/>
    <property type="match status" value="1"/>
</dbReference>
<dbReference type="GO" id="GO:0004930">
    <property type="term" value="F:G protein-coupled receptor activity"/>
    <property type="evidence" value="ECO:0007669"/>
    <property type="project" value="TreeGrafter"/>
</dbReference>
<proteinExistence type="predicted"/>
<keyword evidence="2 6" id="KW-0812">Transmembrane</keyword>
<evidence type="ECO:0000259" key="8">
    <source>
        <dbReference type="Pfam" id="PF02225"/>
    </source>
</evidence>
<reference evidence="9" key="1">
    <citation type="submission" date="2021-01" db="EMBL/GenBank/DDBJ databases">
        <authorList>
            <person name="Corre E."/>
            <person name="Pelletier E."/>
            <person name="Niang G."/>
            <person name="Scheremetjew M."/>
            <person name="Finn R."/>
            <person name="Kale V."/>
            <person name="Holt S."/>
            <person name="Cochrane G."/>
            <person name="Meng A."/>
            <person name="Brown T."/>
            <person name="Cohen L."/>
        </authorList>
    </citation>
    <scope>NUCLEOTIDE SEQUENCE</scope>
    <source>
        <strain evidence="9">GSO104</strain>
    </source>
</reference>
<keyword evidence="4 6" id="KW-0472">Membrane</keyword>
<organism evidence="9">
    <name type="scientific">Ditylum brightwellii</name>
    <dbReference type="NCBI Taxonomy" id="49249"/>
    <lineage>
        <taxon>Eukaryota</taxon>
        <taxon>Sar</taxon>
        <taxon>Stramenopiles</taxon>
        <taxon>Ochrophyta</taxon>
        <taxon>Bacillariophyta</taxon>
        <taxon>Mediophyceae</taxon>
        <taxon>Lithodesmiophycidae</taxon>
        <taxon>Lithodesmiales</taxon>
        <taxon>Lithodesmiaceae</taxon>
        <taxon>Ditylum</taxon>
    </lineage>
</organism>
<dbReference type="AlphaFoldDB" id="A0A6V2I7Q4"/>
<feature type="compositionally biased region" description="Polar residues" evidence="5">
    <location>
        <begin position="818"/>
        <end position="840"/>
    </location>
</feature>
<feature type="transmembrane region" description="Helical" evidence="6">
    <location>
        <begin position="643"/>
        <end position="668"/>
    </location>
</feature>
<dbReference type="SUPFAM" id="SSF81321">
    <property type="entry name" value="Family A G protein-coupled receptor-like"/>
    <property type="match status" value="1"/>
</dbReference>
<feature type="domain" description="PA" evidence="8">
    <location>
        <begin position="225"/>
        <end position="315"/>
    </location>
</feature>
<feature type="transmembrane region" description="Helical" evidence="6">
    <location>
        <begin position="562"/>
        <end position="585"/>
    </location>
</feature>
<keyword evidence="7" id="KW-0732">Signal</keyword>
<dbReference type="Gene3D" id="1.20.1070.10">
    <property type="entry name" value="Rhodopsin 7-helix transmembrane proteins"/>
    <property type="match status" value="1"/>
</dbReference>
<feature type="chain" id="PRO_5035586379" description="PA domain-containing protein" evidence="7">
    <location>
        <begin position="19"/>
        <end position="852"/>
    </location>
</feature>
<evidence type="ECO:0000256" key="7">
    <source>
        <dbReference type="SAM" id="SignalP"/>
    </source>
</evidence>
<feature type="transmembrane region" description="Helical" evidence="6">
    <location>
        <begin position="721"/>
        <end position="740"/>
    </location>
</feature>
<keyword evidence="3 6" id="KW-1133">Transmembrane helix</keyword>
<dbReference type="GO" id="GO:0007189">
    <property type="term" value="P:adenylate cyclase-activating G protein-coupled receptor signaling pathway"/>
    <property type="evidence" value="ECO:0007669"/>
    <property type="project" value="TreeGrafter"/>
</dbReference>
<dbReference type="EMBL" id="HBNS01029695">
    <property type="protein sequence ID" value="CAE4623300.1"/>
    <property type="molecule type" value="Transcribed_RNA"/>
</dbReference>
<comment type="subcellular location">
    <subcellularLocation>
        <location evidence="1">Membrane</location>
        <topology evidence="1">Multi-pass membrane protein</topology>
    </subcellularLocation>
</comment>
<name>A0A6V2I7Q4_9STRA</name>
<feature type="region of interest" description="Disordered" evidence="5">
    <location>
        <begin position="818"/>
        <end position="852"/>
    </location>
</feature>
<protein>
    <recommendedName>
        <fullName evidence="8">PA domain-containing protein</fullName>
    </recommendedName>
</protein>
<evidence type="ECO:0000256" key="5">
    <source>
        <dbReference type="SAM" id="MobiDB-lite"/>
    </source>
</evidence>
<feature type="transmembrane region" description="Helical" evidence="6">
    <location>
        <begin position="527"/>
        <end position="550"/>
    </location>
</feature>
<evidence type="ECO:0000313" key="10">
    <source>
        <dbReference type="EMBL" id="CAE4623306.1"/>
    </source>
</evidence>
<dbReference type="EMBL" id="HBNS01029699">
    <property type="protein sequence ID" value="CAE4623306.1"/>
    <property type="molecule type" value="Transcribed_RNA"/>
</dbReference>
<feature type="transmembrane region" description="Helical" evidence="6">
    <location>
        <begin position="680"/>
        <end position="700"/>
    </location>
</feature>
<accession>A0A6V2I7Q4</accession>
<dbReference type="Pfam" id="PF02225">
    <property type="entry name" value="PA"/>
    <property type="match status" value="1"/>
</dbReference>
<dbReference type="Gene3D" id="3.50.30.30">
    <property type="match status" value="1"/>
</dbReference>